<dbReference type="PANTHER" id="PTHR24421:SF59">
    <property type="entry name" value="OXYGEN SENSOR HISTIDINE KINASE NREB"/>
    <property type="match status" value="1"/>
</dbReference>
<dbReference type="GO" id="GO:0016020">
    <property type="term" value="C:membrane"/>
    <property type="evidence" value="ECO:0007669"/>
    <property type="project" value="InterPro"/>
</dbReference>
<dbReference type="RefSeq" id="WP_189608334.1">
    <property type="nucleotide sequence ID" value="NZ_BMXR01000004.1"/>
</dbReference>
<proteinExistence type="predicted"/>
<dbReference type="Pfam" id="PF07730">
    <property type="entry name" value="HisKA_3"/>
    <property type="match status" value="1"/>
</dbReference>
<evidence type="ECO:0000256" key="3">
    <source>
        <dbReference type="ARBA" id="ARBA00023012"/>
    </source>
</evidence>
<keyword evidence="4" id="KW-0812">Transmembrane</keyword>
<dbReference type="InterPro" id="IPR003594">
    <property type="entry name" value="HATPase_dom"/>
</dbReference>
<dbReference type="InterPro" id="IPR036890">
    <property type="entry name" value="HATPase_C_sf"/>
</dbReference>
<accession>A0A918K7B3</accession>
<dbReference type="Gene3D" id="3.30.565.10">
    <property type="entry name" value="Histidine kinase-like ATPase, C-terminal domain"/>
    <property type="match status" value="1"/>
</dbReference>
<dbReference type="Gene3D" id="1.20.5.1930">
    <property type="match status" value="1"/>
</dbReference>
<keyword evidence="4" id="KW-1133">Transmembrane helix</keyword>
<dbReference type="EMBL" id="BMXR01000004">
    <property type="protein sequence ID" value="GGX52082.1"/>
    <property type="molecule type" value="Genomic_DNA"/>
</dbReference>
<name>A0A918K7B3_9GAMM</name>
<evidence type="ECO:0000313" key="7">
    <source>
        <dbReference type="EMBL" id="GGX52082.1"/>
    </source>
</evidence>
<keyword evidence="2 7" id="KW-0418">Kinase</keyword>
<feature type="domain" description="Signal transduction histidine kinase subgroup 3 dimerisation and phosphoacceptor" evidence="6">
    <location>
        <begin position="192"/>
        <end position="253"/>
    </location>
</feature>
<dbReference type="AlphaFoldDB" id="A0A918K7B3"/>
<evidence type="ECO:0000313" key="8">
    <source>
        <dbReference type="Proteomes" id="UP000626148"/>
    </source>
</evidence>
<keyword evidence="4" id="KW-0472">Membrane</keyword>
<protein>
    <submittedName>
        <fullName evidence="7">Two-component sensor histidine kinase</fullName>
    </submittedName>
</protein>
<sequence length="379" mass="42263">MYRNSLAQTLEGAIGYLAWAIVCYLTLSNEPADTIGGQLRLMGIVAGLLLYIVGFYFTTRDAQYERMDMRIRQLAFTAQFLAVFGIRLATESGVIAILSVALAAQLPFLFSRLTSLAGVTVLVAIDLVFNALIWSTEDAIIWSALGAAFHFFALLMSQRVIQEQDARDQITSLNRELLATQALLEESAKQNERIRIARDLHDGLGHHLTALILKLQYLTHTTQDETHTRVEEAHQLARLLLTDVRNTVHEMRGDSSIRLKDALEALISQVPRLKINLELDEHISVGDVEVAEALFRCIQEAITNTLKHGNASQMTIALHHGPNDIRLNIQDNGGCRFDWREGAGLRGMRERIEALKGQLDIATQAGFQLNIKIPVMEAL</sequence>
<feature type="domain" description="Histidine kinase/HSP90-like ATPase" evidence="5">
    <location>
        <begin position="291"/>
        <end position="374"/>
    </location>
</feature>
<dbReference type="GO" id="GO:0046983">
    <property type="term" value="F:protein dimerization activity"/>
    <property type="evidence" value="ECO:0007669"/>
    <property type="project" value="InterPro"/>
</dbReference>
<organism evidence="7 8">
    <name type="scientific">Saccharospirillum salsuginis</name>
    <dbReference type="NCBI Taxonomy" id="418750"/>
    <lineage>
        <taxon>Bacteria</taxon>
        <taxon>Pseudomonadati</taxon>
        <taxon>Pseudomonadota</taxon>
        <taxon>Gammaproteobacteria</taxon>
        <taxon>Oceanospirillales</taxon>
        <taxon>Saccharospirillaceae</taxon>
        <taxon>Saccharospirillum</taxon>
    </lineage>
</organism>
<evidence type="ECO:0000256" key="2">
    <source>
        <dbReference type="ARBA" id="ARBA00022777"/>
    </source>
</evidence>
<dbReference type="CDD" id="cd16917">
    <property type="entry name" value="HATPase_UhpB-NarQ-NarX-like"/>
    <property type="match status" value="1"/>
</dbReference>
<dbReference type="Pfam" id="PF02518">
    <property type="entry name" value="HATPase_c"/>
    <property type="match status" value="1"/>
</dbReference>
<keyword evidence="3" id="KW-0902">Two-component regulatory system</keyword>
<feature type="transmembrane region" description="Helical" evidence="4">
    <location>
        <begin position="6"/>
        <end position="27"/>
    </location>
</feature>
<feature type="transmembrane region" description="Helical" evidence="4">
    <location>
        <begin position="78"/>
        <end position="101"/>
    </location>
</feature>
<evidence type="ECO:0000256" key="4">
    <source>
        <dbReference type="SAM" id="Phobius"/>
    </source>
</evidence>
<reference evidence="7" key="1">
    <citation type="journal article" date="2014" name="Int. J. Syst. Evol. Microbiol.">
        <title>Complete genome sequence of Corynebacterium casei LMG S-19264T (=DSM 44701T), isolated from a smear-ripened cheese.</title>
        <authorList>
            <consortium name="US DOE Joint Genome Institute (JGI-PGF)"/>
            <person name="Walter F."/>
            <person name="Albersmeier A."/>
            <person name="Kalinowski J."/>
            <person name="Ruckert C."/>
        </authorList>
    </citation>
    <scope>NUCLEOTIDE SEQUENCE</scope>
    <source>
        <strain evidence="7">KCTC 22169</strain>
    </source>
</reference>
<reference evidence="7" key="2">
    <citation type="submission" date="2020-09" db="EMBL/GenBank/DDBJ databases">
        <authorList>
            <person name="Sun Q."/>
            <person name="Kim S."/>
        </authorList>
    </citation>
    <scope>NUCLEOTIDE SEQUENCE</scope>
    <source>
        <strain evidence="7">KCTC 22169</strain>
    </source>
</reference>
<feature type="transmembrane region" description="Helical" evidence="4">
    <location>
        <begin position="113"/>
        <end position="133"/>
    </location>
</feature>
<gene>
    <name evidence="7" type="ORF">GCM10007392_19260</name>
</gene>
<comment type="caution">
    <text evidence="7">The sequence shown here is derived from an EMBL/GenBank/DDBJ whole genome shotgun (WGS) entry which is preliminary data.</text>
</comment>
<dbReference type="GO" id="GO:0000155">
    <property type="term" value="F:phosphorelay sensor kinase activity"/>
    <property type="evidence" value="ECO:0007669"/>
    <property type="project" value="InterPro"/>
</dbReference>
<dbReference type="Proteomes" id="UP000626148">
    <property type="component" value="Unassembled WGS sequence"/>
</dbReference>
<keyword evidence="8" id="KW-1185">Reference proteome</keyword>
<dbReference type="InterPro" id="IPR011712">
    <property type="entry name" value="Sig_transdc_His_kin_sub3_dim/P"/>
</dbReference>
<evidence type="ECO:0000259" key="5">
    <source>
        <dbReference type="Pfam" id="PF02518"/>
    </source>
</evidence>
<evidence type="ECO:0000256" key="1">
    <source>
        <dbReference type="ARBA" id="ARBA00022679"/>
    </source>
</evidence>
<dbReference type="SUPFAM" id="SSF55874">
    <property type="entry name" value="ATPase domain of HSP90 chaperone/DNA topoisomerase II/histidine kinase"/>
    <property type="match status" value="1"/>
</dbReference>
<evidence type="ECO:0000259" key="6">
    <source>
        <dbReference type="Pfam" id="PF07730"/>
    </source>
</evidence>
<feature type="transmembrane region" description="Helical" evidence="4">
    <location>
        <begin position="139"/>
        <end position="157"/>
    </location>
</feature>
<keyword evidence="1" id="KW-0808">Transferase</keyword>
<dbReference type="InterPro" id="IPR050482">
    <property type="entry name" value="Sensor_HK_TwoCompSys"/>
</dbReference>
<dbReference type="PANTHER" id="PTHR24421">
    <property type="entry name" value="NITRATE/NITRITE SENSOR PROTEIN NARX-RELATED"/>
    <property type="match status" value="1"/>
</dbReference>
<feature type="transmembrane region" description="Helical" evidence="4">
    <location>
        <begin position="39"/>
        <end position="58"/>
    </location>
</feature>